<feature type="region of interest" description="Disordered" evidence="5">
    <location>
        <begin position="412"/>
        <end position="444"/>
    </location>
</feature>
<evidence type="ECO:0000256" key="4">
    <source>
        <dbReference type="PROSITE-ProRule" id="PRU00473"/>
    </source>
</evidence>
<sequence>MKLKPTLVLLIGIFFFSVSAEAQFLKKLGKRVEQAAERTVLNKSEQKTSKETGKVFDKTVEGKGKKKKKKSNSSKNKDNAEPGESTTDDSIENEGPGFGVNKKFDFVPGEKLIAYEDFSQDEVGDLPAKWNSSNSAEVVTLNNQEGRWIEIGQGKGALVPEFINTFPDNFTLEFDVVFDYNVDTYAYVRNFVLGISDLSNPAYQMDRPDTGKNGFMFAINGGIGGGGSVKYAKYTTDKNLNLKGEKKIGQLNKDNRGRGEKMHISVWRQKQRLRVYVDDQKVFDVPRAFEKNTDINHLRFYANISPTDMYYYLGNVRYAVGKPDMRSKLITEGKLVTYGITFDSGSAQIKPASNGTLKEIASVLNENTSKNVTIIGHTDIDGSDASNLELSKKRAASVKEYLVENFGVSQKQLSTNGKGETDPLEKGTDPASKAKNRRVEFIVN</sequence>
<gene>
    <name evidence="8" type="ORF">GCM10009117_20420</name>
</gene>
<evidence type="ECO:0000259" key="7">
    <source>
        <dbReference type="PROSITE" id="PS51123"/>
    </source>
</evidence>
<dbReference type="InterPro" id="IPR050330">
    <property type="entry name" value="Bact_OuterMem_StrucFunc"/>
</dbReference>
<feature type="compositionally biased region" description="Basic and acidic residues" evidence="5">
    <location>
        <begin position="44"/>
        <end position="63"/>
    </location>
</feature>
<comment type="subcellular location">
    <subcellularLocation>
        <location evidence="1">Cell outer membrane</location>
    </subcellularLocation>
</comment>
<dbReference type="RefSeq" id="WP_343767054.1">
    <property type="nucleotide sequence ID" value="NZ_BAAAFG010000015.1"/>
</dbReference>
<keyword evidence="9" id="KW-1185">Reference proteome</keyword>
<keyword evidence="6" id="KW-0732">Signal</keyword>
<dbReference type="PROSITE" id="PS51123">
    <property type="entry name" value="OMPA_2"/>
    <property type="match status" value="1"/>
</dbReference>
<dbReference type="Pfam" id="PF00691">
    <property type="entry name" value="OmpA"/>
    <property type="match status" value="1"/>
</dbReference>
<evidence type="ECO:0000256" key="5">
    <source>
        <dbReference type="SAM" id="MobiDB-lite"/>
    </source>
</evidence>
<keyword evidence="2 4" id="KW-0472">Membrane</keyword>
<comment type="caution">
    <text evidence="8">The sequence shown here is derived from an EMBL/GenBank/DDBJ whole genome shotgun (WGS) entry which is preliminary data.</text>
</comment>
<reference evidence="9" key="1">
    <citation type="journal article" date="2019" name="Int. J. Syst. Evol. Microbiol.">
        <title>The Global Catalogue of Microorganisms (GCM) 10K type strain sequencing project: providing services to taxonomists for standard genome sequencing and annotation.</title>
        <authorList>
            <consortium name="The Broad Institute Genomics Platform"/>
            <consortium name="The Broad Institute Genome Sequencing Center for Infectious Disease"/>
            <person name="Wu L."/>
            <person name="Ma J."/>
        </authorList>
    </citation>
    <scope>NUCLEOTIDE SEQUENCE [LARGE SCALE GENOMIC DNA]</scope>
    <source>
        <strain evidence="9">JCM 16082</strain>
    </source>
</reference>
<dbReference type="Gene3D" id="3.30.1330.60">
    <property type="entry name" value="OmpA-like domain"/>
    <property type="match status" value="1"/>
</dbReference>
<dbReference type="EMBL" id="BAAAFG010000015">
    <property type="protein sequence ID" value="GAA0872895.1"/>
    <property type="molecule type" value="Genomic_DNA"/>
</dbReference>
<dbReference type="SUPFAM" id="SSF103088">
    <property type="entry name" value="OmpA-like"/>
    <property type="match status" value="1"/>
</dbReference>
<keyword evidence="3" id="KW-0998">Cell outer membrane</keyword>
<dbReference type="PANTHER" id="PTHR30329:SF21">
    <property type="entry name" value="LIPOPROTEIN YIAD-RELATED"/>
    <property type="match status" value="1"/>
</dbReference>
<dbReference type="InterPro" id="IPR006664">
    <property type="entry name" value="OMP_bac"/>
</dbReference>
<protein>
    <recommendedName>
        <fullName evidence="7">OmpA-like domain-containing protein</fullName>
    </recommendedName>
</protein>
<dbReference type="PRINTS" id="PR01021">
    <property type="entry name" value="OMPADOMAIN"/>
</dbReference>
<evidence type="ECO:0000313" key="8">
    <source>
        <dbReference type="EMBL" id="GAA0872895.1"/>
    </source>
</evidence>
<evidence type="ECO:0000313" key="9">
    <source>
        <dbReference type="Proteomes" id="UP001500507"/>
    </source>
</evidence>
<evidence type="ECO:0000256" key="1">
    <source>
        <dbReference type="ARBA" id="ARBA00004442"/>
    </source>
</evidence>
<dbReference type="PANTHER" id="PTHR30329">
    <property type="entry name" value="STATOR ELEMENT OF FLAGELLAR MOTOR COMPLEX"/>
    <property type="match status" value="1"/>
</dbReference>
<dbReference type="InterPro" id="IPR036737">
    <property type="entry name" value="OmpA-like_sf"/>
</dbReference>
<evidence type="ECO:0000256" key="2">
    <source>
        <dbReference type="ARBA" id="ARBA00023136"/>
    </source>
</evidence>
<feature type="domain" description="OmpA-like" evidence="7">
    <location>
        <begin position="329"/>
        <end position="444"/>
    </location>
</feature>
<feature type="chain" id="PRO_5045824371" description="OmpA-like domain-containing protein" evidence="6">
    <location>
        <begin position="23"/>
        <end position="444"/>
    </location>
</feature>
<accession>A0ABP3XWS2</accession>
<feature type="region of interest" description="Disordered" evidence="5">
    <location>
        <begin position="39"/>
        <end position="96"/>
    </location>
</feature>
<name>A0ABP3XWS2_9FLAO</name>
<dbReference type="Proteomes" id="UP001500507">
    <property type="component" value="Unassembled WGS sequence"/>
</dbReference>
<organism evidence="8 9">
    <name type="scientific">Gangjinia marincola</name>
    <dbReference type="NCBI Taxonomy" id="578463"/>
    <lineage>
        <taxon>Bacteria</taxon>
        <taxon>Pseudomonadati</taxon>
        <taxon>Bacteroidota</taxon>
        <taxon>Flavobacteriia</taxon>
        <taxon>Flavobacteriales</taxon>
        <taxon>Flavobacteriaceae</taxon>
        <taxon>Gangjinia</taxon>
    </lineage>
</organism>
<dbReference type="Gene3D" id="2.60.120.560">
    <property type="entry name" value="Exo-inulinase, domain 1"/>
    <property type="match status" value="1"/>
</dbReference>
<feature type="compositionally biased region" description="Basic and acidic residues" evidence="5">
    <location>
        <begin position="419"/>
        <end position="428"/>
    </location>
</feature>
<dbReference type="InterPro" id="IPR006665">
    <property type="entry name" value="OmpA-like"/>
</dbReference>
<feature type="signal peptide" evidence="6">
    <location>
        <begin position="1"/>
        <end position="22"/>
    </location>
</feature>
<dbReference type="CDD" id="cd07185">
    <property type="entry name" value="OmpA_C-like"/>
    <property type="match status" value="1"/>
</dbReference>
<proteinExistence type="predicted"/>
<evidence type="ECO:0000256" key="3">
    <source>
        <dbReference type="ARBA" id="ARBA00023237"/>
    </source>
</evidence>
<evidence type="ECO:0000256" key="6">
    <source>
        <dbReference type="SAM" id="SignalP"/>
    </source>
</evidence>